<dbReference type="InterPro" id="IPR025870">
    <property type="entry name" value="Glyoxalase-like_dom"/>
</dbReference>
<evidence type="ECO:0000313" key="2">
    <source>
        <dbReference type="EMBL" id="OKL53081.1"/>
    </source>
</evidence>
<dbReference type="Pfam" id="PF13468">
    <property type="entry name" value="Glyoxalase_3"/>
    <property type="match status" value="1"/>
</dbReference>
<dbReference type="EMBL" id="MQVR01000090">
    <property type="protein sequence ID" value="OKL53081.1"/>
    <property type="molecule type" value="Genomic_DNA"/>
</dbReference>
<dbReference type="InterPro" id="IPR029068">
    <property type="entry name" value="Glyas_Bleomycin-R_OHBP_Dase"/>
</dbReference>
<comment type="caution">
    <text evidence="2">The sequence shown here is derived from an EMBL/GenBank/DDBJ whole genome shotgun (WGS) entry which is preliminary data.</text>
</comment>
<protein>
    <recommendedName>
        <fullName evidence="1">Glyoxalase-like domain-containing protein</fullName>
    </recommendedName>
</protein>
<sequence>MSWAITVDDIDAAREAAQNVGFEPGDIVDGARTTEDGTELSWRMVNIGEGPFDPIYPFLIQWDTPMPDLDQGPVLVAMCTGIPDPTRLDELLTALDFHDDDVTLGVSEGEQGLVSATFRTQESTADVLELDGLTVNLH</sequence>
<evidence type="ECO:0000313" key="3">
    <source>
        <dbReference type="Proteomes" id="UP000185628"/>
    </source>
</evidence>
<feature type="domain" description="Glyoxalase-like" evidence="1">
    <location>
        <begin position="1"/>
        <end position="91"/>
    </location>
</feature>
<evidence type="ECO:0000259" key="1">
    <source>
        <dbReference type="Pfam" id="PF13468"/>
    </source>
</evidence>
<name>A0A1Q5PZM2_9ACTO</name>
<reference evidence="3" key="1">
    <citation type="submission" date="2016-12" db="EMBL/GenBank/DDBJ databases">
        <authorList>
            <person name="Meng X."/>
        </authorList>
    </citation>
    <scope>NUCLEOTIDE SEQUENCE [LARGE SCALE GENOMIC DNA]</scope>
    <source>
        <strain evidence="3">DSM 19116</strain>
    </source>
</reference>
<dbReference type="Gene3D" id="3.10.180.10">
    <property type="entry name" value="2,3-Dihydroxybiphenyl 1,2-Dioxygenase, domain 1"/>
    <property type="match status" value="1"/>
</dbReference>
<accession>A0A1Q5PZM2</accession>
<organism evidence="2 3">
    <name type="scientific">Bowdeniella nasicola</name>
    <dbReference type="NCBI Taxonomy" id="208480"/>
    <lineage>
        <taxon>Bacteria</taxon>
        <taxon>Bacillati</taxon>
        <taxon>Actinomycetota</taxon>
        <taxon>Actinomycetes</taxon>
        <taxon>Actinomycetales</taxon>
        <taxon>Actinomycetaceae</taxon>
        <taxon>Bowdeniella</taxon>
    </lineage>
</organism>
<dbReference type="AlphaFoldDB" id="A0A1Q5PZM2"/>
<dbReference type="Proteomes" id="UP000185628">
    <property type="component" value="Unassembled WGS sequence"/>
</dbReference>
<keyword evidence="3" id="KW-1185">Reference proteome</keyword>
<proteinExistence type="predicted"/>
<gene>
    <name evidence="2" type="ORF">BSZ39_11365</name>
</gene>